<dbReference type="RefSeq" id="WP_060965997.1">
    <property type="nucleotide sequence ID" value="NZ_CM003768.1"/>
</dbReference>
<reference evidence="2 3" key="1">
    <citation type="submission" date="2015-11" db="EMBL/GenBank/DDBJ databases">
        <authorList>
            <person name="Sahl J."/>
            <person name="Wagner D."/>
            <person name="Keim P."/>
        </authorList>
    </citation>
    <scope>NUCLEOTIDE SEQUENCE [LARGE SCALE GENOMIC DNA]</scope>
    <source>
        <strain evidence="2 3">AZ-4-2-10-S1-D7</strain>
    </source>
</reference>
<dbReference type="AlphaFoldDB" id="A0AAW3Q0Q8"/>
<dbReference type="EMBL" id="LNJP01000001">
    <property type="protein sequence ID" value="KWZ35159.1"/>
    <property type="molecule type" value="Genomic_DNA"/>
</dbReference>
<evidence type="ECO:0000313" key="3">
    <source>
        <dbReference type="Proteomes" id="UP000070434"/>
    </source>
</evidence>
<evidence type="ECO:0000256" key="1">
    <source>
        <dbReference type="SAM" id="MobiDB-lite"/>
    </source>
</evidence>
<sequence>MALIDDIGVVLKQTEDTLVTARYGYSDLIGDDQARRMVGLRNFVVFGRSVSYALQNLRGIVGKTEFDEWYLPKQEAMSKDPVCKHMNSVRNEILKEGKLGVAGFGHLKSFSTDDLARFPKPGGAEAFFMFDATGGSGWTVRLADGSTEPYYVELPGDIGSWKQYFVGLDDKKFGEVGVRSVEEVAKHYLDILEGLVADAKRHFLANAAPHPDESTVRTAGPAGRPHLRLVK</sequence>
<gene>
    <name evidence="2" type="ORF">WS64_06190</name>
</gene>
<accession>A0AAW3Q0Q8</accession>
<protein>
    <submittedName>
        <fullName evidence="2">Uncharacterized protein</fullName>
    </submittedName>
</protein>
<proteinExistence type="predicted"/>
<name>A0AAW3Q0Q8_9BURK</name>
<organism evidence="2 3">
    <name type="scientific">Burkholderia anthina</name>
    <dbReference type="NCBI Taxonomy" id="179879"/>
    <lineage>
        <taxon>Bacteria</taxon>
        <taxon>Pseudomonadati</taxon>
        <taxon>Pseudomonadota</taxon>
        <taxon>Betaproteobacteria</taxon>
        <taxon>Burkholderiales</taxon>
        <taxon>Burkholderiaceae</taxon>
        <taxon>Burkholderia</taxon>
        <taxon>Burkholderia cepacia complex</taxon>
    </lineage>
</organism>
<dbReference type="Proteomes" id="UP000070434">
    <property type="component" value="Chromosome 1"/>
</dbReference>
<evidence type="ECO:0000313" key="2">
    <source>
        <dbReference type="EMBL" id="KWZ35159.1"/>
    </source>
</evidence>
<feature type="region of interest" description="Disordered" evidence="1">
    <location>
        <begin position="208"/>
        <end position="231"/>
    </location>
</feature>
<comment type="caution">
    <text evidence="2">The sequence shown here is derived from an EMBL/GenBank/DDBJ whole genome shotgun (WGS) entry which is preliminary data.</text>
</comment>